<feature type="domain" description="Alpha/beta-hydrolase N-terminal" evidence="3">
    <location>
        <begin position="43"/>
        <end position="251"/>
    </location>
</feature>
<organism evidence="4 5">
    <name type="scientific">Hoyosella rhizosphaerae</name>
    <dbReference type="NCBI Taxonomy" id="1755582"/>
    <lineage>
        <taxon>Bacteria</taxon>
        <taxon>Bacillati</taxon>
        <taxon>Actinomycetota</taxon>
        <taxon>Actinomycetes</taxon>
        <taxon>Mycobacteriales</taxon>
        <taxon>Hoyosellaceae</taxon>
        <taxon>Hoyosella</taxon>
    </lineage>
</organism>
<dbReference type="AlphaFoldDB" id="A0A916U2D2"/>
<comment type="caution">
    <text evidence="4">The sequence shown here is derived from an EMBL/GenBank/DDBJ whole genome shotgun (WGS) entry which is preliminary data.</text>
</comment>
<dbReference type="Proteomes" id="UP000641514">
    <property type="component" value="Unassembled WGS sequence"/>
</dbReference>
<keyword evidence="1" id="KW-0472">Membrane</keyword>
<feature type="transmembrane region" description="Helical" evidence="1">
    <location>
        <begin position="133"/>
        <end position="155"/>
    </location>
</feature>
<feature type="transmembrane region" description="Helical" evidence="1">
    <location>
        <begin position="92"/>
        <end position="113"/>
    </location>
</feature>
<evidence type="ECO:0000313" key="4">
    <source>
        <dbReference type="EMBL" id="GGC56978.1"/>
    </source>
</evidence>
<keyword evidence="5" id="KW-1185">Reference proteome</keyword>
<name>A0A916U2D2_9ACTN</name>
<dbReference type="EMBL" id="BMJH01000001">
    <property type="protein sequence ID" value="GGC56978.1"/>
    <property type="molecule type" value="Genomic_DNA"/>
</dbReference>
<evidence type="ECO:0000259" key="3">
    <source>
        <dbReference type="Pfam" id="PF15420"/>
    </source>
</evidence>
<dbReference type="InterPro" id="IPR027788">
    <property type="entry name" value="Alpha/beta-hydrolase_N_dom"/>
</dbReference>
<feature type="transmembrane region" description="Helical" evidence="1">
    <location>
        <begin position="53"/>
        <end position="80"/>
    </location>
</feature>
<feature type="transmembrane region" description="Helical" evidence="1">
    <location>
        <begin position="175"/>
        <end position="195"/>
    </location>
</feature>
<protein>
    <submittedName>
        <fullName evidence="4">Membrane protein</fullName>
    </submittedName>
</protein>
<evidence type="ECO:0000313" key="5">
    <source>
        <dbReference type="Proteomes" id="UP000641514"/>
    </source>
</evidence>
<evidence type="ECO:0000256" key="1">
    <source>
        <dbReference type="SAM" id="Phobius"/>
    </source>
</evidence>
<accession>A0A916U2D2</accession>
<reference evidence="4" key="2">
    <citation type="submission" date="2020-09" db="EMBL/GenBank/DDBJ databases">
        <authorList>
            <person name="Sun Q."/>
            <person name="Zhou Y."/>
        </authorList>
    </citation>
    <scope>NUCLEOTIDE SEQUENCE</scope>
    <source>
        <strain evidence="4">CGMCC 1.15478</strain>
    </source>
</reference>
<proteinExistence type="predicted"/>
<reference evidence="4" key="1">
    <citation type="journal article" date="2014" name="Int. J. Syst. Evol. Microbiol.">
        <title>Complete genome sequence of Corynebacterium casei LMG S-19264T (=DSM 44701T), isolated from a smear-ripened cheese.</title>
        <authorList>
            <consortium name="US DOE Joint Genome Institute (JGI-PGF)"/>
            <person name="Walter F."/>
            <person name="Albersmeier A."/>
            <person name="Kalinowski J."/>
            <person name="Ruckert C."/>
        </authorList>
    </citation>
    <scope>NUCLEOTIDE SEQUENCE</scope>
    <source>
        <strain evidence="4">CGMCC 1.15478</strain>
    </source>
</reference>
<feature type="transmembrane region" description="Helical" evidence="1">
    <location>
        <begin position="15"/>
        <end position="41"/>
    </location>
</feature>
<sequence>MPSVRSAATRVQQSYLVGVFSTVARTFHPVGLAFAVLFFAWSMSPSLLPRPWFLQALATGISMAIGYGVGRLLAWLTLHLGFAPRWSAHARIAGWTILSLTAAVTIPTFTILGARWQDIVRDIVGTQRDGGHFYLLVVFLAFTVAITLVFSGRALRWLSNRITHLGTRFVPTHTARLASIALLFTFVVFVVDGAAQRVIVNVAERSAAAVDVDTAPGVTAPIYPERSGSRHSAQAWNTLGNQGRSFVAGGPTWRNIEIATGQPAMTPIRVYAGRDSGPTFDDVAALVVDELERTGAFDRSVLAVATATGSGWVNPNVAAALEFVTGGDSAIASMQYSYLPSPVSFIADRETPQQAGRALFDAVYERWSSKPIDSRPALVVFGESLGSYGGQAAFSGGYEMLAKVDGALWSGTPNFTEQWQLITASRDANSRQARPIIASGDHIRFAAQPADVRGAGLAAEWRSPRIVYWQHSSDPIVWWNSELIHTRPEWLNKPLAPGIDPNLQWVPFVTFWQITADMVFSIDVPSGHGHSYGPEAAYLWADILDGITDKKLSPEQLDRVHAAIGRR</sequence>
<gene>
    <name evidence="4" type="ORF">GCM10011410_06890</name>
</gene>
<keyword evidence="1" id="KW-1133">Transmembrane helix</keyword>
<dbReference type="Pfam" id="PF15420">
    <property type="entry name" value="Abhydrolase_9_N"/>
    <property type="match status" value="1"/>
</dbReference>
<dbReference type="Pfam" id="PF10081">
    <property type="entry name" value="Abhydrolase_9"/>
    <property type="match status" value="1"/>
</dbReference>
<keyword evidence="1" id="KW-0812">Transmembrane</keyword>
<dbReference type="InterPro" id="IPR027787">
    <property type="entry name" value="Alpha/beta-hydrolase_catalytic"/>
</dbReference>
<evidence type="ECO:0000259" key="2">
    <source>
        <dbReference type="Pfam" id="PF10081"/>
    </source>
</evidence>
<feature type="domain" description="Alpha/beta-hydrolase catalytic" evidence="2">
    <location>
        <begin position="268"/>
        <end position="557"/>
    </location>
</feature>